<accession>A0AAE1YDU7</accession>
<dbReference type="Proteomes" id="UP001293254">
    <property type="component" value="Unassembled WGS sequence"/>
</dbReference>
<organism evidence="2 3">
    <name type="scientific">Sesamum alatum</name>
    <dbReference type="NCBI Taxonomy" id="300844"/>
    <lineage>
        <taxon>Eukaryota</taxon>
        <taxon>Viridiplantae</taxon>
        <taxon>Streptophyta</taxon>
        <taxon>Embryophyta</taxon>
        <taxon>Tracheophyta</taxon>
        <taxon>Spermatophyta</taxon>
        <taxon>Magnoliopsida</taxon>
        <taxon>eudicotyledons</taxon>
        <taxon>Gunneridae</taxon>
        <taxon>Pentapetalae</taxon>
        <taxon>asterids</taxon>
        <taxon>lamiids</taxon>
        <taxon>Lamiales</taxon>
        <taxon>Pedaliaceae</taxon>
        <taxon>Sesamum</taxon>
    </lineage>
</organism>
<dbReference type="EMBL" id="JACGWO010000004">
    <property type="protein sequence ID" value="KAK4428273.1"/>
    <property type="molecule type" value="Genomic_DNA"/>
</dbReference>
<reference evidence="2" key="1">
    <citation type="submission" date="2020-06" db="EMBL/GenBank/DDBJ databases">
        <authorList>
            <person name="Li T."/>
            <person name="Hu X."/>
            <person name="Zhang T."/>
            <person name="Song X."/>
            <person name="Zhang H."/>
            <person name="Dai N."/>
            <person name="Sheng W."/>
            <person name="Hou X."/>
            <person name="Wei L."/>
        </authorList>
    </citation>
    <scope>NUCLEOTIDE SEQUENCE</scope>
    <source>
        <strain evidence="2">3651</strain>
        <tissue evidence="2">Leaf</tissue>
    </source>
</reference>
<proteinExistence type="predicted"/>
<dbReference type="AlphaFoldDB" id="A0AAE1YDU7"/>
<sequence length="254" mass="27902">MQARIANRLHGKKGSLPASVVPNSDSSNPNTSITPSLGDRSRGPWDLHLILLLQVMCPLRLLVQISTPGPRPKSIFRDHDIPANVPISKEKRSQKGLANLRNARGNITAKALAQRREKSSSDAKLVDLNKKFEEGEASKVKIQAAHTVALDADKVKGFFVGCTIGARNFLKSLAFQVTMEIKATDFLSQGFERCKSQVQILKGFAKGFDMAWFDPSLDGNLAAFPEEETPLVENDEIKCLIDEVEKMDAALSTF</sequence>
<gene>
    <name evidence="2" type="ORF">Salat_1126900</name>
</gene>
<name>A0AAE1YDU7_9LAMI</name>
<comment type="caution">
    <text evidence="2">The sequence shown here is derived from an EMBL/GenBank/DDBJ whole genome shotgun (WGS) entry which is preliminary data.</text>
</comment>
<feature type="region of interest" description="Disordered" evidence="1">
    <location>
        <begin position="1"/>
        <end position="39"/>
    </location>
</feature>
<evidence type="ECO:0000313" key="3">
    <source>
        <dbReference type="Proteomes" id="UP001293254"/>
    </source>
</evidence>
<reference evidence="2" key="2">
    <citation type="journal article" date="2024" name="Plant">
        <title>Genomic evolution and insights into agronomic trait innovations of Sesamum species.</title>
        <authorList>
            <person name="Miao H."/>
            <person name="Wang L."/>
            <person name="Qu L."/>
            <person name="Liu H."/>
            <person name="Sun Y."/>
            <person name="Le M."/>
            <person name="Wang Q."/>
            <person name="Wei S."/>
            <person name="Zheng Y."/>
            <person name="Lin W."/>
            <person name="Duan Y."/>
            <person name="Cao H."/>
            <person name="Xiong S."/>
            <person name="Wang X."/>
            <person name="Wei L."/>
            <person name="Li C."/>
            <person name="Ma Q."/>
            <person name="Ju M."/>
            <person name="Zhao R."/>
            <person name="Li G."/>
            <person name="Mu C."/>
            <person name="Tian Q."/>
            <person name="Mei H."/>
            <person name="Zhang T."/>
            <person name="Gao T."/>
            <person name="Zhang H."/>
        </authorList>
    </citation>
    <scope>NUCLEOTIDE SEQUENCE</scope>
    <source>
        <strain evidence="2">3651</strain>
    </source>
</reference>
<protein>
    <submittedName>
        <fullName evidence="2">Uncharacterized protein</fullName>
    </submittedName>
</protein>
<feature type="compositionally biased region" description="Low complexity" evidence="1">
    <location>
        <begin position="19"/>
        <end position="36"/>
    </location>
</feature>
<evidence type="ECO:0000313" key="2">
    <source>
        <dbReference type="EMBL" id="KAK4428273.1"/>
    </source>
</evidence>
<evidence type="ECO:0000256" key="1">
    <source>
        <dbReference type="SAM" id="MobiDB-lite"/>
    </source>
</evidence>
<keyword evidence="3" id="KW-1185">Reference proteome</keyword>